<dbReference type="GO" id="GO:0008270">
    <property type="term" value="F:zinc ion binding"/>
    <property type="evidence" value="ECO:0007669"/>
    <property type="project" value="InterPro"/>
</dbReference>
<dbReference type="FunCoup" id="A0A7J7CJ88">
    <property type="interactions" value="48"/>
</dbReference>
<accession>A0A7J7CJ88</accession>
<feature type="repeat" description="PPR" evidence="3">
    <location>
        <begin position="205"/>
        <end position="239"/>
    </location>
</feature>
<dbReference type="FunFam" id="1.25.40.10:FF:000344">
    <property type="entry name" value="Pentatricopeptide repeat-containing protein"/>
    <property type="match status" value="1"/>
</dbReference>
<feature type="repeat" description="PPR" evidence="3">
    <location>
        <begin position="306"/>
        <end position="341"/>
    </location>
</feature>
<dbReference type="GO" id="GO:0009451">
    <property type="term" value="P:RNA modification"/>
    <property type="evidence" value="ECO:0007669"/>
    <property type="project" value="InterPro"/>
</dbReference>
<name>A0A7J7CJ88_TRIWF</name>
<dbReference type="EMBL" id="JAAARO010000016">
    <property type="protein sequence ID" value="KAF5734071.1"/>
    <property type="molecule type" value="Genomic_DNA"/>
</dbReference>
<dbReference type="PANTHER" id="PTHR47926">
    <property type="entry name" value="PENTATRICOPEPTIDE REPEAT-CONTAINING PROTEIN"/>
    <property type="match status" value="1"/>
</dbReference>
<dbReference type="PANTHER" id="PTHR47926:SF536">
    <property type="entry name" value="DYW DOMAIN-CONTAINING PROTEIN"/>
    <property type="match status" value="1"/>
</dbReference>
<dbReference type="Pfam" id="PF20431">
    <property type="entry name" value="E_motif"/>
    <property type="match status" value="1"/>
</dbReference>
<feature type="repeat" description="PPR" evidence="3">
    <location>
        <begin position="104"/>
        <end position="138"/>
    </location>
</feature>
<dbReference type="InterPro" id="IPR002885">
    <property type="entry name" value="PPR_rpt"/>
</dbReference>
<dbReference type="Pfam" id="PF01535">
    <property type="entry name" value="PPR"/>
    <property type="match status" value="3"/>
</dbReference>
<proteinExistence type="inferred from homology"/>
<feature type="repeat" description="PPR" evidence="3">
    <location>
        <begin position="509"/>
        <end position="543"/>
    </location>
</feature>
<evidence type="ECO:0000256" key="3">
    <source>
        <dbReference type="PROSITE-ProRule" id="PRU00708"/>
    </source>
</evidence>
<dbReference type="GO" id="GO:0099402">
    <property type="term" value="P:plant organ development"/>
    <property type="evidence" value="ECO:0007669"/>
    <property type="project" value="UniProtKB-ARBA"/>
</dbReference>
<reference evidence="5 6" key="1">
    <citation type="journal article" date="2020" name="Nat. Commun.">
        <title>Genome of Tripterygium wilfordii and identification of cytochrome P450 involved in triptolide biosynthesis.</title>
        <authorList>
            <person name="Tu L."/>
            <person name="Su P."/>
            <person name="Zhang Z."/>
            <person name="Gao L."/>
            <person name="Wang J."/>
            <person name="Hu T."/>
            <person name="Zhou J."/>
            <person name="Zhang Y."/>
            <person name="Zhao Y."/>
            <person name="Liu Y."/>
            <person name="Song Y."/>
            <person name="Tong Y."/>
            <person name="Lu Y."/>
            <person name="Yang J."/>
            <person name="Xu C."/>
            <person name="Jia M."/>
            <person name="Peters R.J."/>
            <person name="Huang L."/>
            <person name="Gao W."/>
        </authorList>
    </citation>
    <scope>NUCLEOTIDE SEQUENCE [LARGE SCALE GENOMIC DNA]</scope>
    <source>
        <strain evidence="6">cv. XIE 37</strain>
        <tissue evidence="5">Leaf</tissue>
    </source>
</reference>
<dbReference type="Proteomes" id="UP000593562">
    <property type="component" value="Unassembled WGS sequence"/>
</dbReference>
<dbReference type="InterPro" id="IPR011990">
    <property type="entry name" value="TPR-like_helical_dom_sf"/>
</dbReference>
<dbReference type="GO" id="GO:0003723">
    <property type="term" value="F:RNA binding"/>
    <property type="evidence" value="ECO:0007669"/>
    <property type="project" value="InterPro"/>
</dbReference>
<dbReference type="FunFam" id="1.25.40.10:FF:000682">
    <property type="entry name" value="Pentatricopeptide repeat-containing protein At3g16610"/>
    <property type="match status" value="1"/>
</dbReference>
<dbReference type="AlphaFoldDB" id="A0A7J7CJ88"/>
<dbReference type="PROSITE" id="PS51375">
    <property type="entry name" value="PPR"/>
    <property type="match status" value="6"/>
</dbReference>
<feature type="repeat" description="PPR" evidence="3">
    <location>
        <begin position="174"/>
        <end position="204"/>
    </location>
</feature>
<feature type="repeat" description="PPR" evidence="3">
    <location>
        <begin position="408"/>
        <end position="442"/>
    </location>
</feature>
<dbReference type="OrthoDB" id="185373at2759"/>
<organism evidence="5 6">
    <name type="scientific">Tripterygium wilfordii</name>
    <name type="common">Thunder God vine</name>
    <dbReference type="NCBI Taxonomy" id="458696"/>
    <lineage>
        <taxon>Eukaryota</taxon>
        <taxon>Viridiplantae</taxon>
        <taxon>Streptophyta</taxon>
        <taxon>Embryophyta</taxon>
        <taxon>Tracheophyta</taxon>
        <taxon>Spermatophyta</taxon>
        <taxon>Magnoliopsida</taxon>
        <taxon>eudicotyledons</taxon>
        <taxon>Gunneridae</taxon>
        <taxon>Pentapetalae</taxon>
        <taxon>rosids</taxon>
        <taxon>fabids</taxon>
        <taxon>Celastrales</taxon>
        <taxon>Celastraceae</taxon>
        <taxon>Tripterygium</taxon>
    </lineage>
</organism>
<dbReference type="Pfam" id="PF14432">
    <property type="entry name" value="DYW_deaminase"/>
    <property type="match status" value="1"/>
</dbReference>
<evidence type="ECO:0000313" key="6">
    <source>
        <dbReference type="Proteomes" id="UP000593562"/>
    </source>
</evidence>
<gene>
    <name evidence="5" type="ORF">HS088_TW16G00513</name>
</gene>
<keyword evidence="2" id="KW-0677">Repeat</keyword>
<sequence length="816" mass="91766">MLWARLKFTPRKNSICTIHNAVFTDIYSQTKAACTVDFTRLLDACIKSKSLIEGKKIHQVLIKNQNDYLHLIPSPLLEKVTHLYIACNRVELARHVFDEISNPSVIIWNLMIRAYAWNGPFEESLRLYWWMLDSGMRPTKFTFPSVLKACSGLQALEEGKEIHDHVRRLGLESDVFVCTALIDLYAKCGDLVEARGVFDGMSYRDVVAWNAIIAGFSLHGKYEETIQLLLEMQKERINPNYSTIVGILPTVALATALRQGKAIHGFCVRRVFTKDVVVATALLDMYAKCYCLSYARGIFDMMEVWNEVTWSAMIGAYVMCNFNREALELYDEMMIDNHMIPSSVTLGIAVRACAKLTDLSKGRCLHCFTIKSGLVLDLMVSNTLISMYAKCGIIEDALRFFDGVNLTDTVSYSAIISGYVQNGNVEEALRFFQEMQLYGIEPDMATMIAILPACSHLAALQHGTCGHSYSIVRGFVADTSICNALIDMYSKCGKICIARAVFDRILKRDIVSWNTMIIGYGMHGLGMEALVLFHDMLAAGLNPDDVTFICLLSACTHSGLVVEGKHWFNAMSQDFDIVPRMDHYVCMVDLLSRAGLLTEVHNFIEEMPFEPDVHVWSAVLAGCRIHKNIEFGEEISRKIHRLGTEGTGNFVLLSNMYSAVGRWDDAAQIRIMQKDLGFKKSPGCSWIEIGGVVHAFIGGDRSHPQSVEINKKLDELLAEMKKLGYCAESSFVLQDIEEEEKERILLYHSEKLAIAFGILRLGPSKPILITKNLRVCGDCHTAIKLITLVTKRDITVRDASRFHHFKNGICNCGDFW</sequence>
<dbReference type="InterPro" id="IPR046848">
    <property type="entry name" value="E_motif"/>
</dbReference>
<dbReference type="InParanoid" id="A0A7J7CJ88"/>
<comment type="similarity">
    <text evidence="1">Belongs to the PPR family. PCMP-H subfamily.</text>
</comment>
<dbReference type="InterPro" id="IPR032867">
    <property type="entry name" value="DYW_dom"/>
</dbReference>
<comment type="caution">
    <text evidence="5">The sequence shown here is derived from an EMBL/GenBank/DDBJ whole genome shotgun (WGS) entry which is preliminary data.</text>
</comment>
<evidence type="ECO:0000259" key="4">
    <source>
        <dbReference type="Pfam" id="PF14432"/>
    </source>
</evidence>
<evidence type="ECO:0000256" key="2">
    <source>
        <dbReference type="ARBA" id="ARBA00022737"/>
    </source>
</evidence>
<feature type="domain" description="DYW" evidence="4">
    <location>
        <begin position="724"/>
        <end position="816"/>
    </location>
</feature>
<keyword evidence="6" id="KW-1185">Reference proteome</keyword>
<evidence type="ECO:0000256" key="1">
    <source>
        <dbReference type="ARBA" id="ARBA00006643"/>
    </source>
</evidence>
<dbReference type="NCBIfam" id="TIGR00756">
    <property type="entry name" value="PPR"/>
    <property type="match status" value="4"/>
</dbReference>
<dbReference type="Pfam" id="PF13041">
    <property type="entry name" value="PPR_2"/>
    <property type="match status" value="4"/>
</dbReference>
<dbReference type="InterPro" id="IPR046849">
    <property type="entry name" value="E2_motif"/>
</dbReference>
<dbReference type="Pfam" id="PF20430">
    <property type="entry name" value="Eplus_motif"/>
    <property type="match status" value="1"/>
</dbReference>
<dbReference type="Gene3D" id="1.25.40.10">
    <property type="entry name" value="Tetratricopeptide repeat domain"/>
    <property type="match status" value="6"/>
</dbReference>
<dbReference type="InterPro" id="IPR046960">
    <property type="entry name" value="PPR_At4g14850-like_plant"/>
</dbReference>
<evidence type="ECO:0000313" key="5">
    <source>
        <dbReference type="EMBL" id="KAF5734071.1"/>
    </source>
</evidence>
<protein>
    <submittedName>
        <fullName evidence="5">Pentatricopeptide repeat-containing protein</fullName>
    </submittedName>
</protein>
<dbReference type="FunFam" id="1.25.40.10:FF:000158">
    <property type="entry name" value="pentatricopeptide repeat-containing protein At2g33680"/>
    <property type="match status" value="1"/>
</dbReference>